<protein>
    <submittedName>
        <fullName evidence="2">Uncharacterized protein</fullName>
    </submittedName>
</protein>
<feature type="compositionally biased region" description="Low complexity" evidence="1">
    <location>
        <begin position="125"/>
        <end position="136"/>
    </location>
</feature>
<name>A0A553QXK9_9TELE</name>
<sequence length="146" mass="16237">MQCVPLQTEVSSAPGSSGGFGYPTSQPVRSRCLRSPGYYKKNMALVHFRAPLQLQRSGFKRTCGDQSMEVTTRRLDQCSSQKHRWRDSLDPCMSLKSKKMSFSSASARSITHMVLLKKYRKSSERTSCSFSSSVSSLGGTKTSDFT</sequence>
<feature type="region of interest" description="Disordered" evidence="1">
    <location>
        <begin position="120"/>
        <end position="146"/>
    </location>
</feature>
<evidence type="ECO:0000313" key="2">
    <source>
        <dbReference type="EMBL" id="TRY94699.1"/>
    </source>
</evidence>
<accession>A0A553QXK9</accession>
<dbReference type="EMBL" id="SRMA01025430">
    <property type="protein sequence ID" value="TRY94699.1"/>
    <property type="molecule type" value="Genomic_DNA"/>
</dbReference>
<dbReference type="Proteomes" id="UP000316079">
    <property type="component" value="Unassembled WGS sequence"/>
</dbReference>
<feature type="compositionally biased region" description="Polar residues" evidence="1">
    <location>
        <begin position="137"/>
        <end position="146"/>
    </location>
</feature>
<evidence type="ECO:0000256" key="1">
    <source>
        <dbReference type="SAM" id="MobiDB-lite"/>
    </source>
</evidence>
<organism evidence="2 3">
    <name type="scientific">Danionella cerebrum</name>
    <dbReference type="NCBI Taxonomy" id="2873325"/>
    <lineage>
        <taxon>Eukaryota</taxon>
        <taxon>Metazoa</taxon>
        <taxon>Chordata</taxon>
        <taxon>Craniata</taxon>
        <taxon>Vertebrata</taxon>
        <taxon>Euteleostomi</taxon>
        <taxon>Actinopterygii</taxon>
        <taxon>Neopterygii</taxon>
        <taxon>Teleostei</taxon>
        <taxon>Ostariophysi</taxon>
        <taxon>Cypriniformes</taxon>
        <taxon>Danionidae</taxon>
        <taxon>Danioninae</taxon>
        <taxon>Danionella</taxon>
    </lineage>
</organism>
<keyword evidence="3" id="KW-1185">Reference proteome</keyword>
<reference evidence="2 3" key="1">
    <citation type="journal article" date="2019" name="Sci. Data">
        <title>Hybrid genome assembly and annotation of Danionella translucida.</title>
        <authorList>
            <person name="Kadobianskyi M."/>
            <person name="Schulze L."/>
            <person name="Schuelke M."/>
            <person name="Judkewitz B."/>
        </authorList>
    </citation>
    <scope>NUCLEOTIDE SEQUENCE [LARGE SCALE GENOMIC DNA]</scope>
    <source>
        <strain evidence="2 3">Bolton</strain>
    </source>
</reference>
<feature type="region of interest" description="Disordered" evidence="1">
    <location>
        <begin position="1"/>
        <end position="21"/>
    </location>
</feature>
<evidence type="ECO:0000313" key="3">
    <source>
        <dbReference type="Proteomes" id="UP000316079"/>
    </source>
</evidence>
<proteinExistence type="predicted"/>
<dbReference type="AlphaFoldDB" id="A0A553QXK9"/>
<gene>
    <name evidence="2" type="ORF">DNTS_021598</name>
</gene>
<comment type="caution">
    <text evidence="2">The sequence shown here is derived from an EMBL/GenBank/DDBJ whole genome shotgun (WGS) entry which is preliminary data.</text>
</comment>